<comment type="pathway">
    <text evidence="1">Protein modification; protein ubiquitination.</text>
</comment>
<dbReference type="GO" id="GO:0008270">
    <property type="term" value="F:zinc ion binding"/>
    <property type="evidence" value="ECO:0007669"/>
    <property type="project" value="UniProtKB-UniRule"/>
</dbReference>
<reference evidence="3" key="1">
    <citation type="submission" date="2021-12" db="EMBL/GenBank/DDBJ databases">
        <authorList>
            <person name="King R."/>
        </authorList>
    </citation>
    <scope>NUCLEOTIDE SEQUENCE</scope>
</reference>
<dbReference type="GO" id="GO:0005737">
    <property type="term" value="C:cytoplasm"/>
    <property type="evidence" value="ECO:0007669"/>
    <property type="project" value="TreeGrafter"/>
</dbReference>
<dbReference type="Proteomes" id="UP001153714">
    <property type="component" value="Chromosome 16"/>
</dbReference>
<dbReference type="GO" id="GO:0061630">
    <property type="term" value="F:ubiquitin protein ligase activity"/>
    <property type="evidence" value="ECO:0007669"/>
    <property type="project" value="UniProtKB-UniRule"/>
</dbReference>
<dbReference type="AlphaFoldDB" id="A0A9N9WCP2"/>
<dbReference type="PANTHER" id="PTHR21497">
    <property type="entry name" value="UBIQUITIN LIGASE E3 ALPHA-RELATED"/>
    <property type="match status" value="1"/>
</dbReference>
<reference evidence="3" key="2">
    <citation type="submission" date="2022-10" db="EMBL/GenBank/DDBJ databases">
        <authorList>
            <consortium name="ENA_rothamsted_submissions"/>
            <consortium name="culmorum"/>
            <person name="King R."/>
        </authorList>
    </citation>
    <scope>NUCLEOTIDE SEQUENCE</scope>
</reference>
<dbReference type="SUPFAM" id="SSF57850">
    <property type="entry name" value="RING/U-box"/>
    <property type="match status" value="1"/>
</dbReference>
<keyword evidence="1" id="KW-0833">Ubl conjugation pathway</keyword>
<gene>
    <name evidence="3" type="ORF">DIATSA_LOCUS4451</name>
</gene>
<feature type="region of interest" description="Disordered" evidence="2">
    <location>
        <begin position="135"/>
        <end position="160"/>
    </location>
</feature>
<evidence type="ECO:0000313" key="4">
    <source>
        <dbReference type="Proteomes" id="UP001153714"/>
    </source>
</evidence>
<keyword evidence="1" id="KW-0863">Zinc-finger</keyword>
<dbReference type="InterPro" id="IPR039164">
    <property type="entry name" value="UBR1-like"/>
</dbReference>
<evidence type="ECO:0000313" key="3">
    <source>
        <dbReference type="EMBL" id="CAG9786509.1"/>
    </source>
</evidence>
<accession>A0A9N9WCP2</accession>
<evidence type="ECO:0000256" key="2">
    <source>
        <dbReference type="SAM" id="MobiDB-lite"/>
    </source>
</evidence>
<evidence type="ECO:0000256" key="1">
    <source>
        <dbReference type="RuleBase" id="RU366018"/>
    </source>
</evidence>
<organism evidence="3 4">
    <name type="scientific">Diatraea saccharalis</name>
    <name type="common">sugarcane borer</name>
    <dbReference type="NCBI Taxonomy" id="40085"/>
    <lineage>
        <taxon>Eukaryota</taxon>
        <taxon>Metazoa</taxon>
        <taxon>Ecdysozoa</taxon>
        <taxon>Arthropoda</taxon>
        <taxon>Hexapoda</taxon>
        <taxon>Insecta</taxon>
        <taxon>Pterygota</taxon>
        <taxon>Neoptera</taxon>
        <taxon>Endopterygota</taxon>
        <taxon>Lepidoptera</taxon>
        <taxon>Glossata</taxon>
        <taxon>Ditrysia</taxon>
        <taxon>Pyraloidea</taxon>
        <taxon>Crambidae</taxon>
        <taxon>Crambinae</taxon>
        <taxon>Diatraea</taxon>
    </lineage>
</organism>
<proteinExistence type="inferred from homology"/>
<dbReference type="PANTHER" id="PTHR21497:SF39">
    <property type="entry name" value="E3 UBIQUITIN-PROTEIN LIGASE UBR3"/>
    <property type="match status" value="1"/>
</dbReference>
<protein>
    <recommendedName>
        <fullName evidence="1">E3 ubiquitin-protein ligase</fullName>
        <ecNumber evidence="1">2.3.2.27</ecNumber>
    </recommendedName>
</protein>
<keyword evidence="4" id="KW-1185">Reference proteome</keyword>
<dbReference type="OrthoDB" id="15304at2759"/>
<keyword evidence="1" id="KW-0808">Transferase</keyword>
<dbReference type="EC" id="2.3.2.27" evidence="1"/>
<sequence>MKLDRVLFSLKQVLYIYANCIVVMFVDGSSEWCVVARRPGTHPQPSTSAQVQVHNQQSDESIPVNESIISLLMKLHSQLSGKLDSFSLEEAPPETDEPIGDGPYFIGQVLRALAQLDVRCAAAIQHVRHSLWPNQRERQAEQRARERREKEERSRRARERQAAVMREFARRQQQFMSHVRAAAQHMEWDEDRAPPERHYDCVICNTTAPASHHDPIGLVALLQSTSVLGHRRRAGGAHARLALSEAERARLAQHHDTAAAAHHYRMHDDLHAHFDQESWLLSVNVGWEGGVHVASCGHHLHLRCLQLYLRALAAPQRPHNLHVDRGEFLCPVCRQLANTVLPRAPPPPPPPPTPAPAPAPATSDADQVRQMLATRAPPPVRTYSLAYERLSFKLESLDYI</sequence>
<comment type="similarity">
    <text evidence="1">Belongs to the E3 ubiquitin-protein ligase UBR1-like family.</text>
</comment>
<feature type="compositionally biased region" description="Pro residues" evidence="2">
    <location>
        <begin position="343"/>
        <end position="359"/>
    </location>
</feature>
<comment type="catalytic activity">
    <reaction evidence="1">
        <text>S-ubiquitinyl-[E2 ubiquitin-conjugating enzyme]-L-cysteine + [acceptor protein]-L-lysine = [E2 ubiquitin-conjugating enzyme]-L-cysteine + N(6)-ubiquitinyl-[acceptor protein]-L-lysine.</text>
        <dbReference type="EC" id="2.3.2.27"/>
    </reaction>
</comment>
<keyword evidence="1" id="KW-0479">Metal-binding</keyword>
<name>A0A9N9WCP2_9NEOP</name>
<feature type="region of interest" description="Disordered" evidence="2">
    <location>
        <begin position="341"/>
        <end position="366"/>
    </location>
</feature>
<keyword evidence="1" id="KW-0862">Zinc</keyword>
<dbReference type="GO" id="GO:0000151">
    <property type="term" value="C:ubiquitin ligase complex"/>
    <property type="evidence" value="ECO:0007669"/>
    <property type="project" value="TreeGrafter"/>
</dbReference>
<dbReference type="GO" id="GO:0071596">
    <property type="term" value="P:ubiquitin-dependent protein catabolic process via the N-end rule pathway"/>
    <property type="evidence" value="ECO:0007669"/>
    <property type="project" value="UniProtKB-UniRule"/>
</dbReference>
<feature type="compositionally biased region" description="Basic and acidic residues" evidence="2">
    <location>
        <begin position="135"/>
        <end position="154"/>
    </location>
</feature>
<dbReference type="GO" id="GO:0016567">
    <property type="term" value="P:protein ubiquitination"/>
    <property type="evidence" value="ECO:0007669"/>
    <property type="project" value="UniProtKB-UniRule"/>
</dbReference>
<dbReference type="EMBL" id="OU893347">
    <property type="protein sequence ID" value="CAG9786509.1"/>
    <property type="molecule type" value="Genomic_DNA"/>
</dbReference>
<comment type="function">
    <text evidence="1">Ubiquitin ligase protein which is a component of the N-end rule pathway. Recognizes and binds to proteins bearing specific N-terminal residues that are destabilizing according to the N-end rule, leading to their ubiquitination and subsequent degradation.</text>
</comment>